<gene>
    <name evidence="2" type="ORF">CRENPOLYSF1_530037</name>
</gene>
<dbReference type="OrthoDB" id="5772917at2"/>
<dbReference type="Pfam" id="PF10047">
    <property type="entry name" value="DUF2281"/>
    <property type="match status" value="1"/>
</dbReference>
<protein>
    <recommendedName>
        <fullName evidence="1">DUF2281 domain-containing protein</fullName>
    </recommendedName>
</protein>
<evidence type="ECO:0000313" key="2">
    <source>
        <dbReference type="EMBL" id="SJM94353.1"/>
    </source>
</evidence>
<evidence type="ECO:0000259" key="1">
    <source>
        <dbReference type="Pfam" id="PF10047"/>
    </source>
</evidence>
<dbReference type="RefSeq" id="WP_087144269.1">
    <property type="nucleotide sequence ID" value="NZ_FUKI01000130.1"/>
</dbReference>
<accession>A0A1R4HDQ6</accession>
<dbReference type="AlphaFoldDB" id="A0A1R4HDQ6"/>
<proteinExistence type="predicted"/>
<sequence>MSGLDQEILTRLSTLPEQEQQEALDFIEFLQGKSARKLRNSSYQNKTESFKNTSKTQQKVIDETDLSPIYQAFEQAGLIGCIETDEQLSTTYKQKLDFSFKHGAIE</sequence>
<dbReference type="EMBL" id="FUKI01000130">
    <property type="protein sequence ID" value="SJM94353.1"/>
    <property type="molecule type" value="Genomic_DNA"/>
</dbReference>
<evidence type="ECO:0000313" key="3">
    <source>
        <dbReference type="Proteomes" id="UP000195667"/>
    </source>
</evidence>
<dbReference type="InterPro" id="IPR018739">
    <property type="entry name" value="DUF2281"/>
</dbReference>
<feature type="domain" description="DUF2281" evidence="1">
    <location>
        <begin position="7"/>
        <end position="41"/>
    </location>
</feature>
<reference evidence="3" key="1">
    <citation type="submission" date="2017-02" db="EMBL/GenBank/DDBJ databases">
        <authorList>
            <person name="Daims H."/>
        </authorList>
    </citation>
    <scope>NUCLEOTIDE SEQUENCE [LARGE SCALE GENOMIC DNA]</scope>
</reference>
<name>A0A1R4HDQ6_9GAMM</name>
<dbReference type="Proteomes" id="UP000195667">
    <property type="component" value="Unassembled WGS sequence"/>
</dbReference>
<keyword evidence="3" id="KW-1185">Reference proteome</keyword>
<organism evidence="2 3">
    <name type="scientific">Crenothrix polyspora</name>
    <dbReference type="NCBI Taxonomy" id="360316"/>
    <lineage>
        <taxon>Bacteria</taxon>
        <taxon>Pseudomonadati</taxon>
        <taxon>Pseudomonadota</taxon>
        <taxon>Gammaproteobacteria</taxon>
        <taxon>Methylococcales</taxon>
        <taxon>Crenotrichaceae</taxon>
        <taxon>Crenothrix</taxon>
    </lineage>
</organism>